<keyword evidence="3" id="KW-1185">Reference proteome</keyword>
<feature type="chain" id="PRO_5045485085" description="DUF4177 domain-containing protein" evidence="1">
    <location>
        <begin position="23"/>
        <end position="95"/>
    </location>
</feature>
<organism evidence="2 3">
    <name type="scientific">Roseobacter sinensis</name>
    <dbReference type="NCBI Taxonomy" id="2931391"/>
    <lineage>
        <taxon>Bacteria</taxon>
        <taxon>Pseudomonadati</taxon>
        <taxon>Pseudomonadota</taxon>
        <taxon>Alphaproteobacteria</taxon>
        <taxon>Rhodobacterales</taxon>
        <taxon>Roseobacteraceae</taxon>
        <taxon>Roseobacter</taxon>
    </lineage>
</organism>
<gene>
    <name evidence="2" type="ORF">MUB52_01950</name>
</gene>
<sequence length="95" mass="10227">MKQTALILGLIFALALPHGADAAGCYADYKAKQDNPLRLHYGVAEISQCSMGAAKTELAARLAARGWTLLNIVSVFDESGLEERKQSAGANFLRF</sequence>
<keyword evidence="1" id="KW-0732">Signal</keyword>
<comment type="caution">
    <text evidence="2">The sequence shown here is derived from an EMBL/GenBank/DDBJ whole genome shotgun (WGS) entry which is preliminary data.</text>
</comment>
<evidence type="ECO:0000313" key="3">
    <source>
        <dbReference type="Proteomes" id="UP001208690"/>
    </source>
</evidence>
<dbReference type="RefSeq" id="WP_263842498.1">
    <property type="nucleotide sequence ID" value="NZ_JALIEB010000001.1"/>
</dbReference>
<protein>
    <recommendedName>
        <fullName evidence="4">DUF4177 domain-containing protein</fullName>
    </recommendedName>
</protein>
<name>A0ABT3BAE3_9RHOB</name>
<reference evidence="2 3" key="1">
    <citation type="submission" date="2022-04" db="EMBL/GenBank/DDBJ databases">
        <title>Roseobacter sp. WL0113 is a bacterium isolated from neritic sediment.</title>
        <authorList>
            <person name="Wang L."/>
            <person name="He W."/>
            <person name="Zhang D.-F."/>
        </authorList>
    </citation>
    <scope>NUCLEOTIDE SEQUENCE [LARGE SCALE GENOMIC DNA]</scope>
    <source>
        <strain evidence="2 3">WL0113</strain>
    </source>
</reference>
<evidence type="ECO:0000313" key="2">
    <source>
        <dbReference type="EMBL" id="MCV3270179.1"/>
    </source>
</evidence>
<evidence type="ECO:0008006" key="4">
    <source>
        <dbReference type="Google" id="ProtNLM"/>
    </source>
</evidence>
<proteinExistence type="predicted"/>
<evidence type="ECO:0000256" key="1">
    <source>
        <dbReference type="SAM" id="SignalP"/>
    </source>
</evidence>
<dbReference type="Proteomes" id="UP001208690">
    <property type="component" value="Unassembled WGS sequence"/>
</dbReference>
<feature type="signal peptide" evidence="1">
    <location>
        <begin position="1"/>
        <end position="22"/>
    </location>
</feature>
<accession>A0ABT3BAE3</accession>
<dbReference type="EMBL" id="JALIEB010000001">
    <property type="protein sequence ID" value="MCV3270179.1"/>
    <property type="molecule type" value="Genomic_DNA"/>
</dbReference>